<dbReference type="Pfam" id="PF14559">
    <property type="entry name" value="TPR_19"/>
    <property type="match status" value="1"/>
</dbReference>
<evidence type="ECO:0000256" key="2">
    <source>
        <dbReference type="ARBA" id="ARBA00022803"/>
    </source>
</evidence>
<evidence type="ECO:0000313" key="7">
    <source>
        <dbReference type="Proteomes" id="UP000031518"/>
    </source>
</evidence>
<organism evidence="6 7">
    <name type="scientific">Pyrinomonas methylaliphatogenes</name>
    <dbReference type="NCBI Taxonomy" id="454194"/>
    <lineage>
        <taxon>Bacteria</taxon>
        <taxon>Pseudomonadati</taxon>
        <taxon>Acidobacteriota</taxon>
        <taxon>Blastocatellia</taxon>
        <taxon>Blastocatellales</taxon>
        <taxon>Pyrinomonadaceae</taxon>
        <taxon>Pyrinomonas</taxon>
    </lineage>
</organism>
<keyword evidence="5" id="KW-0472">Membrane</keyword>
<dbReference type="GO" id="GO:0055087">
    <property type="term" value="C:Ski complex"/>
    <property type="evidence" value="ECO:0007669"/>
    <property type="project" value="InterPro"/>
</dbReference>
<dbReference type="InterPro" id="IPR039226">
    <property type="entry name" value="Ski3/TTC37"/>
</dbReference>
<evidence type="ECO:0000256" key="5">
    <source>
        <dbReference type="SAM" id="Phobius"/>
    </source>
</evidence>
<dbReference type="AlphaFoldDB" id="A0A0B6X2Z3"/>
<evidence type="ECO:0000256" key="4">
    <source>
        <dbReference type="SAM" id="MobiDB-lite"/>
    </source>
</evidence>
<reference evidence="6 7" key="1">
    <citation type="submission" date="2013-12" db="EMBL/GenBank/DDBJ databases">
        <authorList>
            <person name="Stott M."/>
        </authorList>
    </citation>
    <scope>NUCLEOTIDE SEQUENCE [LARGE SCALE GENOMIC DNA]</scope>
    <source>
        <strain evidence="6 7">K22</strain>
    </source>
</reference>
<dbReference type="OrthoDB" id="304593at2"/>
<feature type="repeat" description="TPR" evidence="3">
    <location>
        <begin position="184"/>
        <end position="217"/>
    </location>
</feature>
<dbReference type="SMART" id="SM00028">
    <property type="entry name" value="TPR"/>
    <property type="match status" value="3"/>
</dbReference>
<dbReference type="InterPro" id="IPR011990">
    <property type="entry name" value="TPR-like_helical_dom_sf"/>
</dbReference>
<keyword evidence="7" id="KW-1185">Reference proteome</keyword>
<dbReference type="Proteomes" id="UP000031518">
    <property type="component" value="Unassembled WGS sequence"/>
</dbReference>
<proteinExistence type="predicted"/>
<dbReference type="GO" id="GO:0006401">
    <property type="term" value="P:RNA catabolic process"/>
    <property type="evidence" value="ECO:0007669"/>
    <property type="project" value="InterPro"/>
</dbReference>
<feature type="region of interest" description="Disordered" evidence="4">
    <location>
        <begin position="336"/>
        <end position="390"/>
    </location>
</feature>
<feature type="region of interest" description="Disordered" evidence="4">
    <location>
        <begin position="34"/>
        <end position="109"/>
    </location>
</feature>
<accession>A0A0B6X2Z3</accession>
<keyword evidence="5" id="KW-0812">Transmembrane</keyword>
<feature type="repeat" description="TPR" evidence="3">
    <location>
        <begin position="218"/>
        <end position="251"/>
    </location>
</feature>
<name>A0A0B6X2Z3_9BACT</name>
<keyword evidence="2 3" id="KW-0802">TPR repeat</keyword>
<dbReference type="Gene3D" id="1.25.40.10">
    <property type="entry name" value="Tetratricopeptide repeat domain"/>
    <property type="match status" value="1"/>
</dbReference>
<reference evidence="6 7" key="2">
    <citation type="submission" date="2015-01" db="EMBL/GenBank/DDBJ databases">
        <title>Complete genome sequence of Pyrinomonas methylaliphatogenes type strain K22T.</title>
        <authorList>
            <person name="Lee K.C.Y."/>
            <person name="Power J.F."/>
            <person name="Dunfield P.F."/>
            <person name="Morgan X.C."/>
            <person name="Huttenhower C."/>
            <person name="Stott M.B."/>
        </authorList>
    </citation>
    <scope>NUCLEOTIDE SEQUENCE [LARGE SCALE GENOMIC DNA]</scope>
    <source>
        <strain evidence="6 7">K22</strain>
    </source>
</reference>
<evidence type="ECO:0000313" key="6">
    <source>
        <dbReference type="EMBL" id="CDM66899.1"/>
    </source>
</evidence>
<dbReference type="Pfam" id="PF13414">
    <property type="entry name" value="TPR_11"/>
    <property type="match status" value="1"/>
</dbReference>
<keyword evidence="5" id="KW-1133">Transmembrane helix</keyword>
<dbReference type="PANTHER" id="PTHR15704:SF7">
    <property type="entry name" value="SUPERKILLER COMPLEX PROTEIN 3"/>
    <property type="match status" value="1"/>
</dbReference>
<evidence type="ECO:0000256" key="3">
    <source>
        <dbReference type="PROSITE-ProRule" id="PRU00339"/>
    </source>
</evidence>
<sequence length="484" mass="51927">MIRYCPQCNRATANLEARFCRYCGARLHPVSSATTSFTHEEQTELQTTRMDSTEVEDLLNRPSGASTNGMLDETETVVSRKPAGAADLPTGPAATLSSEAASESPALPNFESGAARPVVALETPQPSVRRKSVRWWIVLAVCAATILIVAIISAWYIALRSFRTQPVEEVAIPPTPTADARAAAEAKMAEADVLLATGQIDAAIARLREAVALDPTNANAYRKLGNALLTTGARKEAINAFLAAVANDPNDRAAWRALADAQMDEGLYAEAAESYRKLFALAVDPTGSEDAVRLRWAEALLRSGRSAEARTLLQSLLLSPMRNIASEARRRLSELLPNTSASPSAASGSPTPSERSPQTDEARTGPGPGPAPAAQPPTSASPAAPSPRERFERGVQLWGQNRAAALEEFRAASRGGIADAYYYLGLSIAEGRDPRSLSRAELVSALYYFQLARAGGGRTAAQARHYEEILGREYDRRRGFAPQR</sequence>
<gene>
    <name evidence="6" type="ORF">PYK22_02940</name>
</gene>
<protein>
    <submittedName>
        <fullName evidence="6">Tetratricopeptide repeat/zinc-ribbon domain</fullName>
    </submittedName>
</protein>
<dbReference type="EMBL" id="CBXV010000008">
    <property type="protein sequence ID" value="CDM66899.1"/>
    <property type="molecule type" value="Genomic_DNA"/>
</dbReference>
<dbReference type="PANTHER" id="PTHR15704">
    <property type="entry name" value="SUPERKILLER 3 PROTEIN-RELATED"/>
    <property type="match status" value="1"/>
</dbReference>
<dbReference type="InterPro" id="IPR019734">
    <property type="entry name" value="TPR_rpt"/>
</dbReference>
<dbReference type="SUPFAM" id="SSF48452">
    <property type="entry name" value="TPR-like"/>
    <property type="match status" value="1"/>
</dbReference>
<feature type="transmembrane region" description="Helical" evidence="5">
    <location>
        <begin position="135"/>
        <end position="158"/>
    </location>
</feature>
<feature type="compositionally biased region" description="Low complexity" evidence="4">
    <location>
        <begin position="339"/>
        <end position="353"/>
    </location>
</feature>
<dbReference type="PROSITE" id="PS50005">
    <property type="entry name" value="TPR"/>
    <property type="match status" value="2"/>
</dbReference>
<keyword evidence="1" id="KW-0677">Repeat</keyword>
<evidence type="ECO:0000256" key="1">
    <source>
        <dbReference type="ARBA" id="ARBA00022737"/>
    </source>
</evidence>
<dbReference type="RefSeq" id="WP_060635724.1">
    <property type="nucleotide sequence ID" value="NZ_CBXV010000008.1"/>
</dbReference>
<feature type="compositionally biased region" description="Low complexity" evidence="4">
    <location>
        <begin position="92"/>
        <end position="108"/>
    </location>
</feature>
<dbReference type="STRING" id="454194.PYK22_02940"/>